<dbReference type="VEuPathDB" id="CryptoDB:Vbra_8532"/>
<evidence type="ECO:0000313" key="2">
    <source>
        <dbReference type="Proteomes" id="UP000041254"/>
    </source>
</evidence>
<evidence type="ECO:0000313" key="1">
    <source>
        <dbReference type="EMBL" id="CEM04099.1"/>
    </source>
</evidence>
<proteinExistence type="predicted"/>
<name>A0A0G4EXR1_VITBC</name>
<organism evidence="1 2">
    <name type="scientific">Vitrella brassicaformis (strain CCMP3155)</name>
    <dbReference type="NCBI Taxonomy" id="1169540"/>
    <lineage>
        <taxon>Eukaryota</taxon>
        <taxon>Sar</taxon>
        <taxon>Alveolata</taxon>
        <taxon>Colpodellida</taxon>
        <taxon>Vitrellaceae</taxon>
        <taxon>Vitrella</taxon>
    </lineage>
</organism>
<dbReference type="Proteomes" id="UP000041254">
    <property type="component" value="Unassembled WGS sequence"/>
</dbReference>
<dbReference type="EMBL" id="CDMY01000347">
    <property type="protein sequence ID" value="CEM04099.1"/>
    <property type="molecule type" value="Genomic_DNA"/>
</dbReference>
<protein>
    <submittedName>
        <fullName evidence="1">Uncharacterized protein</fullName>
    </submittedName>
</protein>
<accession>A0A0G4EXR1</accession>
<dbReference type="AlphaFoldDB" id="A0A0G4EXR1"/>
<reference evidence="1 2" key="1">
    <citation type="submission" date="2014-11" db="EMBL/GenBank/DDBJ databases">
        <authorList>
            <person name="Zhu J."/>
            <person name="Qi W."/>
            <person name="Song R."/>
        </authorList>
    </citation>
    <scope>NUCLEOTIDE SEQUENCE [LARGE SCALE GENOMIC DNA]</scope>
</reference>
<sequence length="91" mass="10689">MGRRSRGLIGTPDIRCWMEQSNFHKYMKQVGCLDKRITKALEKVKARQLARQAWGKMRRYRRQMKGKQPEVIDLTAAADVTVKREPQEAEK</sequence>
<dbReference type="InParanoid" id="A0A0G4EXR1"/>
<gene>
    <name evidence="1" type="ORF">Vbra_8532</name>
</gene>
<keyword evidence="2" id="KW-1185">Reference proteome</keyword>